<reference evidence="1" key="2">
    <citation type="submission" date="2020-01" db="EMBL/GenBank/DDBJ databases">
        <authorList>
            <person name="Korhonen P.K.K."/>
            <person name="Guangxu M.G."/>
            <person name="Wang T.W."/>
            <person name="Stroehlein A.J.S."/>
            <person name="Young N.D."/>
            <person name="Ang C.-S.A."/>
            <person name="Fernando D.W.F."/>
            <person name="Lu H.L."/>
            <person name="Taylor S.T."/>
            <person name="Ehtesham M.E.M."/>
            <person name="Najaraj S.H.N."/>
            <person name="Harsha G.H.G."/>
            <person name="Madugundu A.M."/>
            <person name="Renuse S.R."/>
            <person name="Holt D.H."/>
            <person name="Pandey A.P."/>
            <person name="Papenfuss A.P."/>
            <person name="Gasser R.B.G."/>
            <person name="Fischer K.F."/>
        </authorList>
    </citation>
    <scope>NUCLEOTIDE SEQUENCE</scope>
    <source>
        <strain evidence="1">SSS_KF_BRIS2020</strain>
    </source>
</reference>
<reference evidence="3" key="1">
    <citation type="journal article" date="2020" name="PLoS Negl. Trop. Dis.">
        <title>High-quality nuclear genome for Sarcoptes scabiei-A critical resource for a neglected parasite.</title>
        <authorList>
            <person name="Korhonen P.K."/>
            <person name="Gasser R.B."/>
            <person name="Ma G."/>
            <person name="Wang T."/>
            <person name="Stroehlein A.J."/>
            <person name="Young N.D."/>
            <person name="Ang C.S."/>
            <person name="Fernando D.D."/>
            <person name="Lu H.C."/>
            <person name="Taylor S."/>
            <person name="Reynolds S.L."/>
            <person name="Mofiz E."/>
            <person name="Najaraj S.H."/>
            <person name="Gowda H."/>
            <person name="Madugundu A."/>
            <person name="Renuse S."/>
            <person name="Holt D."/>
            <person name="Pandey A."/>
            <person name="Papenfuss A.T."/>
            <person name="Fischer K."/>
        </authorList>
    </citation>
    <scope>NUCLEOTIDE SEQUENCE [LARGE SCALE GENOMIC DNA]</scope>
</reference>
<dbReference type="InterPro" id="IPR032675">
    <property type="entry name" value="LRR_dom_sf"/>
</dbReference>
<dbReference type="AlphaFoldDB" id="A0A834RI79"/>
<sequence length="546" mass="64611">MMSISRNSFDRISDYLCEEILAYLPPETKLRFENVSKQFQRTIFRRQNRLIIAPSSNEWSKVRNILLKRFVGDYNVKHKIDVQLFDKILSKFCYIDDFVLHYNLDDSNIEEILDCLMRRCHRIQKIDVNFFNVSEKTLDEFGKKFGHSLRVVKSSIVSNTKIPNSFALLKHCSNLVSLNGSEFLNEKLWNNVYNTMIENDVGGNENEDQNQDRRYENDQVFFEHNSHNLERHQYQRNHRGNYLDDIARKNQDDDVVLPKLKSCHLKVINEETVNQLEKFSDAYMNRLEKIKVEMVDYIARHHYMINFIFPLGICKFRNLRECILTLKYNGGYDADFLWINNGLEGIAQDCSKIQHLGIDFIGHQDFFINYVLKALTCFRTLPKLSISVSMYNKGLNFPQMPSIHRLNLAYPRLYQCTHLKQLVYSFPNLMNLFLNRMYFFNDVLLNSLIGLKRLRSLKVNGLCPPDVTTIGLRTFLNAAPKIRSIEFDSKPKIDTKTFEMIIDFVREHSTIYYEFDFRLDGCETIERQMFEKFFNTIQMPKNLSIK</sequence>
<evidence type="ECO:0000313" key="3">
    <source>
        <dbReference type="Proteomes" id="UP000070412"/>
    </source>
</evidence>
<dbReference type="InterPro" id="IPR036047">
    <property type="entry name" value="F-box-like_dom_sf"/>
</dbReference>
<gene>
    <name evidence="1" type="ORF">SSS_556</name>
</gene>
<dbReference type="Proteomes" id="UP000070412">
    <property type="component" value="Unassembled WGS sequence"/>
</dbReference>
<organism evidence="1">
    <name type="scientific">Sarcoptes scabiei</name>
    <name type="common">Itch mite</name>
    <name type="synonym">Acarus scabiei</name>
    <dbReference type="NCBI Taxonomy" id="52283"/>
    <lineage>
        <taxon>Eukaryota</taxon>
        <taxon>Metazoa</taxon>
        <taxon>Ecdysozoa</taxon>
        <taxon>Arthropoda</taxon>
        <taxon>Chelicerata</taxon>
        <taxon>Arachnida</taxon>
        <taxon>Acari</taxon>
        <taxon>Acariformes</taxon>
        <taxon>Sarcoptiformes</taxon>
        <taxon>Astigmata</taxon>
        <taxon>Psoroptidia</taxon>
        <taxon>Sarcoptoidea</taxon>
        <taxon>Sarcoptidae</taxon>
        <taxon>Sarcoptinae</taxon>
        <taxon>Sarcoptes</taxon>
    </lineage>
</organism>
<accession>A0A834RI79</accession>
<name>A0A834RI79_SARSC</name>
<evidence type="ECO:0000313" key="1">
    <source>
        <dbReference type="EMBL" id="KAF7494048.1"/>
    </source>
</evidence>
<evidence type="ECO:0008006" key="4">
    <source>
        <dbReference type="Google" id="ProtNLM"/>
    </source>
</evidence>
<dbReference type="Gene3D" id="3.80.10.10">
    <property type="entry name" value="Ribonuclease Inhibitor"/>
    <property type="match status" value="2"/>
</dbReference>
<evidence type="ECO:0000313" key="2">
    <source>
        <dbReference type="EnsemblMetazoa" id="KAF7494048.1"/>
    </source>
</evidence>
<dbReference type="EMBL" id="WVUK01000054">
    <property type="protein sequence ID" value="KAF7494048.1"/>
    <property type="molecule type" value="Genomic_DNA"/>
</dbReference>
<dbReference type="SUPFAM" id="SSF81383">
    <property type="entry name" value="F-box domain"/>
    <property type="match status" value="1"/>
</dbReference>
<dbReference type="SUPFAM" id="SSF52047">
    <property type="entry name" value="RNI-like"/>
    <property type="match status" value="1"/>
</dbReference>
<proteinExistence type="predicted"/>
<protein>
    <recommendedName>
        <fullName evidence="4">F-box domain-containing protein</fullName>
    </recommendedName>
</protein>
<dbReference type="EnsemblMetazoa" id="SSS_556s_mrna">
    <property type="protein sequence ID" value="KAF7494048.1"/>
    <property type="gene ID" value="SSS_556"/>
</dbReference>
<reference evidence="2" key="3">
    <citation type="submission" date="2022-06" db="UniProtKB">
        <authorList>
            <consortium name="EnsemblMetazoa"/>
        </authorList>
    </citation>
    <scope>IDENTIFICATION</scope>
</reference>
<keyword evidence="3" id="KW-1185">Reference proteome</keyword>
<dbReference type="OrthoDB" id="6478838at2759"/>